<sequence>MPVIVPPAKEKNITEAQRIMKKLAEADMNKDGSYSKEEVKKALTDLGGIFPEWRTNRCFKQVDADNNGQISGTEIETLVEYLFDHGYGKK</sequence>
<evidence type="ECO:0000313" key="4">
    <source>
        <dbReference type="Proteomes" id="UP001359559"/>
    </source>
</evidence>
<dbReference type="Gene3D" id="1.10.238.10">
    <property type="entry name" value="EF-hand"/>
    <property type="match status" value="1"/>
</dbReference>
<dbReference type="EMBL" id="JAYKXN010000002">
    <property type="protein sequence ID" value="KAK7310520.1"/>
    <property type="molecule type" value="Genomic_DNA"/>
</dbReference>
<dbReference type="CDD" id="cd00051">
    <property type="entry name" value="EFh"/>
    <property type="match status" value="1"/>
</dbReference>
<dbReference type="PROSITE" id="PS50222">
    <property type="entry name" value="EF_HAND_2"/>
    <property type="match status" value="2"/>
</dbReference>
<proteinExistence type="predicted"/>
<dbReference type="Proteomes" id="UP001359559">
    <property type="component" value="Unassembled WGS sequence"/>
</dbReference>
<feature type="domain" description="EF-hand" evidence="2">
    <location>
        <begin position="14"/>
        <end position="49"/>
    </location>
</feature>
<evidence type="ECO:0000256" key="1">
    <source>
        <dbReference type="ARBA" id="ARBA00022837"/>
    </source>
</evidence>
<keyword evidence="4" id="KW-1185">Reference proteome</keyword>
<reference evidence="3 4" key="1">
    <citation type="submission" date="2024-01" db="EMBL/GenBank/DDBJ databases">
        <title>The genomes of 5 underutilized Papilionoideae crops provide insights into root nodulation and disease resistance.</title>
        <authorList>
            <person name="Yuan L."/>
        </authorList>
    </citation>
    <scope>NUCLEOTIDE SEQUENCE [LARGE SCALE GENOMIC DNA]</scope>
    <source>
        <strain evidence="3">LY-2023</strain>
        <tissue evidence="3">Leaf</tissue>
    </source>
</reference>
<dbReference type="InterPro" id="IPR011992">
    <property type="entry name" value="EF-hand-dom_pair"/>
</dbReference>
<dbReference type="InterPro" id="IPR002048">
    <property type="entry name" value="EF_hand_dom"/>
</dbReference>
<feature type="domain" description="EF-hand" evidence="2">
    <location>
        <begin position="57"/>
        <end position="85"/>
    </location>
</feature>
<keyword evidence="1" id="KW-0106">Calcium</keyword>
<dbReference type="InterPro" id="IPR018247">
    <property type="entry name" value="EF_Hand_1_Ca_BS"/>
</dbReference>
<comment type="caution">
    <text evidence="3">The sequence shown here is derived from an EMBL/GenBank/DDBJ whole genome shotgun (WGS) entry which is preliminary data.</text>
</comment>
<gene>
    <name evidence="3" type="ORF">RJT34_08074</name>
</gene>
<organism evidence="3 4">
    <name type="scientific">Clitoria ternatea</name>
    <name type="common">Butterfly pea</name>
    <dbReference type="NCBI Taxonomy" id="43366"/>
    <lineage>
        <taxon>Eukaryota</taxon>
        <taxon>Viridiplantae</taxon>
        <taxon>Streptophyta</taxon>
        <taxon>Embryophyta</taxon>
        <taxon>Tracheophyta</taxon>
        <taxon>Spermatophyta</taxon>
        <taxon>Magnoliopsida</taxon>
        <taxon>eudicotyledons</taxon>
        <taxon>Gunneridae</taxon>
        <taxon>Pentapetalae</taxon>
        <taxon>rosids</taxon>
        <taxon>fabids</taxon>
        <taxon>Fabales</taxon>
        <taxon>Fabaceae</taxon>
        <taxon>Papilionoideae</taxon>
        <taxon>50 kb inversion clade</taxon>
        <taxon>NPAAA clade</taxon>
        <taxon>indigoferoid/millettioid clade</taxon>
        <taxon>Phaseoleae</taxon>
        <taxon>Clitoria</taxon>
    </lineage>
</organism>
<dbReference type="SUPFAM" id="SSF47473">
    <property type="entry name" value="EF-hand"/>
    <property type="match status" value="1"/>
</dbReference>
<dbReference type="PROSITE" id="PS00018">
    <property type="entry name" value="EF_HAND_1"/>
    <property type="match status" value="1"/>
</dbReference>
<evidence type="ECO:0000313" key="3">
    <source>
        <dbReference type="EMBL" id="KAK7310520.1"/>
    </source>
</evidence>
<dbReference type="AlphaFoldDB" id="A0AAN9PSK3"/>
<dbReference type="Pfam" id="PF13202">
    <property type="entry name" value="EF-hand_5"/>
    <property type="match status" value="2"/>
</dbReference>
<dbReference type="GO" id="GO:0005509">
    <property type="term" value="F:calcium ion binding"/>
    <property type="evidence" value="ECO:0007669"/>
    <property type="project" value="InterPro"/>
</dbReference>
<accession>A0AAN9PSK3</accession>
<protein>
    <recommendedName>
        <fullName evidence="2">EF-hand domain-containing protein</fullName>
    </recommendedName>
</protein>
<name>A0AAN9PSK3_CLITE</name>
<evidence type="ECO:0000259" key="2">
    <source>
        <dbReference type="PROSITE" id="PS50222"/>
    </source>
</evidence>